<dbReference type="Gene3D" id="1.20.140.150">
    <property type="match status" value="1"/>
</dbReference>
<keyword evidence="3 8" id="KW-1003">Cell membrane</keyword>
<evidence type="ECO:0000313" key="9">
    <source>
        <dbReference type="Ensembl" id="ENSGMOP00000051516.1"/>
    </source>
</evidence>
<name>A0A8C5C0F5_GADMO</name>
<dbReference type="KEGG" id="gmh:115555990"/>
<dbReference type="GO" id="GO:0005923">
    <property type="term" value="C:bicellular tight junction"/>
    <property type="evidence" value="ECO:0007669"/>
    <property type="project" value="UniProtKB-SubCell"/>
</dbReference>
<dbReference type="RefSeq" id="XP_030228931.1">
    <property type="nucleotide sequence ID" value="XM_030373071.1"/>
</dbReference>
<dbReference type="AlphaFoldDB" id="A0A8C5C0F5"/>
<dbReference type="PROSITE" id="PS01346">
    <property type="entry name" value="CLAUDIN"/>
    <property type="match status" value="1"/>
</dbReference>
<evidence type="ECO:0000256" key="6">
    <source>
        <dbReference type="ARBA" id="ARBA00022989"/>
    </source>
</evidence>
<comment type="similarity">
    <text evidence="1 8">Belongs to the claudin family.</text>
</comment>
<reference evidence="9" key="1">
    <citation type="submission" date="2025-08" db="UniProtKB">
        <authorList>
            <consortium name="Ensembl"/>
        </authorList>
    </citation>
    <scope>IDENTIFICATION</scope>
</reference>
<dbReference type="GO" id="GO:0005198">
    <property type="term" value="F:structural molecule activity"/>
    <property type="evidence" value="ECO:0007669"/>
    <property type="project" value="InterPro"/>
</dbReference>
<comment type="caution">
    <text evidence="8">Lacks conserved residue(s) required for the propagation of feature annotation.</text>
</comment>
<dbReference type="PRINTS" id="PR01077">
    <property type="entry name" value="CLAUDIN"/>
</dbReference>
<keyword evidence="2 8" id="KW-0796">Tight junction</keyword>
<sequence>MEACGRSSELLAVCLWLGGWLCALASTILPHWLSMSTELLAIESYQLGLWETCVVQDIGGMECRSYDSLLGLAHDMKLGRVLMCASLATGMLGLLVTIPGMQMVNSCRDGDGGGGGGGQAKRTLVMLGGVLAVLSGILCLIPVSYVAHLAVLRFFDEALPDVVPRWEFGDALFCGWAAGFLLCAAGVLLLVTAALGSASRRRPRPQYRYEARGGELTAAKRSEYV</sequence>
<dbReference type="Proteomes" id="UP000694546">
    <property type="component" value="Chromosome 12"/>
</dbReference>
<dbReference type="OMA" id="SYMAHLA"/>
<proteinExistence type="inferred from homology"/>
<evidence type="ECO:0000256" key="4">
    <source>
        <dbReference type="ARBA" id="ARBA00022692"/>
    </source>
</evidence>
<evidence type="ECO:0000256" key="1">
    <source>
        <dbReference type="ARBA" id="ARBA00008295"/>
    </source>
</evidence>
<gene>
    <name evidence="9" type="primary">LOC115555990</name>
</gene>
<dbReference type="GeneID" id="115555990"/>
<organism evidence="9 10">
    <name type="scientific">Gadus morhua</name>
    <name type="common">Atlantic cod</name>
    <dbReference type="NCBI Taxonomy" id="8049"/>
    <lineage>
        <taxon>Eukaryota</taxon>
        <taxon>Metazoa</taxon>
        <taxon>Chordata</taxon>
        <taxon>Craniata</taxon>
        <taxon>Vertebrata</taxon>
        <taxon>Euteleostomi</taxon>
        <taxon>Actinopterygii</taxon>
        <taxon>Neopterygii</taxon>
        <taxon>Teleostei</taxon>
        <taxon>Neoteleostei</taxon>
        <taxon>Acanthomorphata</taxon>
        <taxon>Zeiogadaria</taxon>
        <taxon>Gadariae</taxon>
        <taxon>Gadiformes</taxon>
        <taxon>Gadoidei</taxon>
        <taxon>Gadidae</taxon>
        <taxon>Gadus</taxon>
    </lineage>
</organism>
<dbReference type="PANTHER" id="PTHR12002">
    <property type="entry name" value="CLAUDIN"/>
    <property type="match status" value="1"/>
</dbReference>
<dbReference type="CTD" id="751666"/>
<comment type="subcellular location">
    <subcellularLocation>
        <location evidence="8">Cell junction</location>
        <location evidence="8">Tight junction</location>
    </subcellularLocation>
    <subcellularLocation>
        <location evidence="8">Cell membrane</location>
        <topology evidence="8">Multi-pass membrane protein</topology>
    </subcellularLocation>
</comment>
<dbReference type="InterPro" id="IPR004031">
    <property type="entry name" value="PMP22/EMP/MP20/Claudin"/>
</dbReference>
<feature type="transmembrane region" description="Helical" evidence="8">
    <location>
        <begin position="130"/>
        <end position="155"/>
    </location>
</feature>
<evidence type="ECO:0000313" key="10">
    <source>
        <dbReference type="Proteomes" id="UP000694546"/>
    </source>
</evidence>
<dbReference type="OrthoDB" id="8612291at2759"/>
<evidence type="ECO:0000256" key="5">
    <source>
        <dbReference type="ARBA" id="ARBA00022949"/>
    </source>
</evidence>
<keyword evidence="5 8" id="KW-0965">Cell junction</keyword>
<dbReference type="GeneTree" id="ENSGT00940000164897"/>
<feature type="transmembrane region" description="Helical" evidence="8">
    <location>
        <begin position="78"/>
        <end position="98"/>
    </location>
</feature>
<dbReference type="Ensembl" id="ENSGMOT00000047755.1">
    <property type="protein sequence ID" value="ENSGMOP00000051516.1"/>
    <property type="gene ID" value="ENSGMOG00000026144.1"/>
</dbReference>
<evidence type="ECO:0000256" key="3">
    <source>
        <dbReference type="ARBA" id="ARBA00022475"/>
    </source>
</evidence>
<feature type="transmembrane region" description="Helical" evidence="8">
    <location>
        <begin position="175"/>
        <end position="198"/>
    </location>
</feature>
<accession>A0A8C5C0F5</accession>
<protein>
    <recommendedName>
        <fullName evidence="8">Claudin</fullName>
    </recommendedName>
</protein>
<reference evidence="9" key="2">
    <citation type="submission" date="2025-09" db="UniProtKB">
        <authorList>
            <consortium name="Ensembl"/>
        </authorList>
    </citation>
    <scope>IDENTIFICATION</scope>
</reference>
<comment type="function">
    <text evidence="8">Claudins function as major constituents of the tight junction complexes that regulate the permeability of epithelia.</text>
</comment>
<dbReference type="InterPro" id="IPR017974">
    <property type="entry name" value="Claudin_CS"/>
</dbReference>
<keyword evidence="6 8" id="KW-1133">Transmembrane helix</keyword>
<keyword evidence="4 8" id="KW-0812">Transmembrane</keyword>
<keyword evidence="10" id="KW-1185">Reference proteome</keyword>
<evidence type="ECO:0000256" key="8">
    <source>
        <dbReference type="RuleBase" id="RU060637"/>
    </source>
</evidence>
<keyword evidence="7 8" id="KW-0472">Membrane</keyword>
<dbReference type="InterPro" id="IPR006187">
    <property type="entry name" value="Claudin"/>
</dbReference>
<dbReference type="GO" id="GO:0005886">
    <property type="term" value="C:plasma membrane"/>
    <property type="evidence" value="ECO:0007669"/>
    <property type="project" value="UniProtKB-SubCell"/>
</dbReference>
<dbReference type="Pfam" id="PF00822">
    <property type="entry name" value="PMP22_Claudin"/>
    <property type="match status" value="1"/>
</dbReference>
<evidence type="ECO:0000256" key="2">
    <source>
        <dbReference type="ARBA" id="ARBA00022427"/>
    </source>
</evidence>
<evidence type="ECO:0000256" key="7">
    <source>
        <dbReference type="ARBA" id="ARBA00023136"/>
    </source>
</evidence>